<comment type="similarity">
    <text evidence="1 9 11">Belongs to the peptidase A8 family.</text>
</comment>
<keyword evidence="12" id="KW-0449">Lipoprotein</keyword>
<dbReference type="RefSeq" id="WP_168004715.1">
    <property type="nucleotide sequence ID" value="NZ_JAATHJ010000002.1"/>
</dbReference>
<evidence type="ECO:0000313" key="12">
    <source>
        <dbReference type="EMBL" id="NJP36432.1"/>
    </source>
</evidence>
<protein>
    <recommendedName>
        <fullName evidence="9">Lipoprotein signal peptidase</fullName>
        <ecNumber evidence="9">3.4.23.36</ecNumber>
    </recommendedName>
    <alternativeName>
        <fullName evidence="9">Prolipoprotein signal peptidase</fullName>
    </alternativeName>
    <alternativeName>
        <fullName evidence="9">Signal peptidase II</fullName>
        <shortName evidence="9">SPase II</shortName>
    </alternativeName>
</protein>
<dbReference type="HAMAP" id="MF_00161">
    <property type="entry name" value="LspA"/>
    <property type="match status" value="1"/>
</dbReference>
<comment type="caution">
    <text evidence="12">The sequence shown here is derived from an EMBL/GenBank/DDBJ whole genome shotgun (WGS) entry which is preliminary data.</text>
</comment>
<dbReference type="Proteomes" id="UP000752012">
    <property type="component" value="Unassembled WGS sequence"/>
</dbReference>
<gene>
    <name evidence="9 12" type="primary">lspA</name>
    <name evidence="12" type="ORF">HCN83_02380</name>
</gene>
<keyword evidence="4 9" id="KW-0812">Transmembrane</keyword>
<evidence type="ECO:0000256" key="6">
    <source>
        <dbReference type="ARBA" id="ARBA00022801"/>
    </source>
</evidence>
<evidence type="ECO:0000256" key="10">
    <source>
        <dbReference type="RuleBase" id="RU000594"/>
    </source>
</evidence>
<feature type="active site" evidence="9">
    <location>
        <position position="111"/>
    </location>
</feature>
<evidence type="ECO:0000256" key="3">
    <source>
        <dbReference type="ARBA" id="ARBA00022670"/>
    </source>
</evidence>
<feature type="transmembrane region" description="Helical" evidence="9">
    <location>
        <begin position="58"/>
        <end position="75"/>
    </location>
</feature>
<feature type="transmembrane region" description="Helical" evidence="9">
    <location>
        <begin position="84"/>
        <end position="101"/>
    </location>
</feature>
<keyword evidence="3 9" id="KW-0645">Protease</keyword>
<dbReference type="PRINTS" id="PR00781">
    <property type="entry name" value="LIPOSIGPTASE"/>
</dbReference>
<evidence type="ECO:0000256" key="11">
    <source>
        <dbReference type="RuleBase" id="RU004181"/>
    </source>
</evidence>
<dbReference type="GO" id="GO:0004190">
    <property type="term" value="F:aspartic-type endopeptidase activity"/>
    <property type="evidence" value="ECO:0007669"/>
    <property type="project" value="UniProtKB-UniRule"/>
</dbReference>
<organism evidence="12 13">
    <name type="scientific">Alkalicoccus luteus</name>
    <dbReference type="NCBI Taxonomy" id="1237094"/>
    <lineage>
        <taxon>Bacteria</taxon>
        <taxon>Bacillati</taxon>
        <taxon>Bacillota</taxon>
        <taxon>Bacilli</taxon>
        <taxon>Bacillales</taxon>
        <taxon>Bacillaceae</taxon>
        <taxon>Alkalicoccus</taxon>
    </lineage>
</organism>
<keyword evidence="7 9" id="KW-1133">Transmembrane helix</keyword>
<evidence type="ECO:0000256" key="5">
    <source>
        <dbReference type="ARBA" id="ARBA00022750"/>
    </source>
</evidence>
<dbReference type="EMBL" id="JAATHJ010000002">
    <property type="protein sequence ID" value="NJP36432.1"/>
    <property type="molecule type" value="Genomic_DNA"/>
</dbReference>
<dbReference type="PANTHER" id="PTHR33695">
    <property type="entry name" value="LIPOPROTEIN SIGNAL PEPTIDASE"/>
    <property type="match status" value="1"/>
</dbReference>
<evidence type="ECO:0000256" key="8">
    <source>
        <dbReference type="ARBA" id="ARBA00023136"/>
    </source>
</evidence>
<keyword evidence="2 9" id="KW-1003">Cell membrane</keyword>
<dbReference type="AlphaFoldDB" id="A0A969PLL0"/>
<sequence>MIYYVIAAVIIGADQLTKWLVIDRMEIGQSIEIIEGFLYLTSHRNAGAAFGILQGQMWLFYIATVVVVGVIIYMIQAKLDGSRWYGIALGLILGGAIGNFIDRVYAGAVVDFIDVYIFTYNFPIFNVADSALVTGVIMVILHVFIEEKRQETNTT</sequence>
<proteinExistence type="inferred from homology"/>
<dbReference type="GO" id="GO:0005886">
    <property type="term" value="C:plasma membrane"/>
    <property type="evidence" value="ECO:0007669"/>
    <property type="project" value="UniProtKB-SubCell"/>
</dbReference>
<dbReference type="PROSITE" id="PS00855">
    <property type="entry name" value="SPASE_II"/>
    <property type="match status" value="1"/>
</dbReference>
<dbReference type="EC" id="3.4.23.36" evidence="9"/>
<evidence type="ECO:0000256" key="4">
    <source>
        <dbReference type="ARBA" id="ARBA00022692"/>
    </source>
</evidence>
<reference evidence="12 13" key="1">
    <citation type="submission" date="2020-03" db="EMBL/GenBank/DDBJ databases">
        <title>Assessment of the enzymatic potential of alkaline-tolerant lipase obtained from Bacillus luteus H11 (technogenic soil) for the bioremediation of saline soils contaminated with petroleum substances.</title>
        <authorList>
            <person name="Kalwasinska A."/>
        </authorList>
    </citation>
    <scope>NUCLEOTIDE SEQUENCE [LARGE SCALE GENOMIC DNA]</scope>
    <source>
        <strain evidence="12 13">H11</strain>
    </source>
</reference>
<comment type="pathway">
    <text evidence="9">Protein modification; lipoprotein biosynthesis (signal peptide cleavage).</text>
</comment>
<dbReference type="GO" id="GO:0006508">
    <property type="term" value="P:proteolysis"/>
    <property type="evidence" value="ECO:0007669"/>
    <property type="project" value="UniProtKB-KW"/>
</dbReference>
<evidence type="ECO:0000256" key="9">
    <source>
        <dbReference type="HAMAP-Rule" id="MF_00161"/>
    </source>
</evidence>
<name>A0A969PLL0_9BACI</name>
<feature type="transmembrane region" description="Helical" evidence="9">
    <location>
        <begin position="121"/>
        <end position="145"/>
    </location>
</feature>
<evidence type="ECO:0000256" key="2">
    <source>
        <dbReference type="ARBA" id="ARBA00022475"/>
    </source>
</evidence>
<keyword evidence="8 9" id="KW-0472">Membrane</keyword>
<evidence type="ECO:0000313" key="13">
    <source>
        <dbReference type="Proteomes" id="UP000752012"/>
    </source>
</evidence>
<dbReference type="NCBIfam" id="TIGR00077">
    <property type="entry name" value="lspA"/>
    <property type="match status" value="1"/>
</dbReference>
<comment type="caution">
    <text evidence="9">Lacks conserved residue(s) required for the propagation of feature annotation.</text>
</comment>
<evidence type="ECO:0000256" key="7">
    <source>
        <dbReference type="ARBA" id="ARBA00022989"/>
    </source>
</evidence>
<comment type="subcellular location">
    <subcellularLocation>
        <location evidence="9">Cell membrane</location>
        <topology evidence="9">Multi-pass membrane protein</topology>
    </subcellularLocation>
</comment>
<dbReference type="PANTHER" id="PTHR33695:SF1">
    <property type="entry name" value="LIPOPROTEIN SIGNAL PEPTIDASE"/>
    <property type="match status" value="1"/>
</dbReference>
<feature type="active site" evidence="9">
    <location>
        <position position="129"/>
    </location>
</feature>
<dbReference type="InterPro" id="IPR001872">
    <property type="entry name" value="Peptidase_A8"/>
</dbReference>
<keyword evidence="6 9" id="KW-0378">Hydrolase</keyword>
<evidence type="ECO:0000256" key="1">
    <source>
        <dbReference type="ARBA" id="ARBA00006139"/>
    </source>
</evidence>
<dbReference type="Pfam" id="PF01252">
    <property type="entry name" value="Peptidase_A8"/>
    <property type="match status" value="1"/>
</dbReference>
<comment type="function">
    <text evidence="9 10">This protein specifically catalyzes the removal of signal peptides from prolipoproteins.</text>
</comment>
<keyword evidence="13" id="KW-1185">Reference proteome</keyword>
<comment type="catalytic activity">
    <reaction evidence="9 10">
        <text>Release of signal peptides from bacterial membrane prolipoproteins. Hydrolyzes -Xaa-Yaa-Zaa-|-(S,diacylglyceryl)Cys-, in which Xaa is hydrophobic (preferably Leu), and Yaa (Ala or Ser) and Zaa (Gly or Ala) have small, neutral side chains.</text>
        <dbReference type="EC" id="3.4.23.36"/>
    </reaction>
</comment>
<keyword evidence="5 9" id="KW-0064">Aspartyl protease</keyword>
<accession>A0A969PLL0</accession>